<name>B8MLW9_TALSN</name>
<accession>B8MLW9</accession>
<gene>
    <name evidence="2" type="ORF">TSTA_097370</name>
</gene>
<dbReference type="GeneID" id="8103434"/>
<evidence type="ECO:0000256" key="1">
    <source>
        <dbReference type="SAM" id="MobiDB-lite"/>
    </source>
</evidence>
<feature type="region of interest" description="Disordered" evidence="1">
    <location>
        <begin position="92"/>
        <end position="148"/>
    </location>
</feature>
<dbReference type="RefSeq" id="XP_002485719.1">
    <property type="nucleotide sequence ID" value="XM_002485674.1"/>
</dbReference>
<dbReference type="EMBL" id="EQ962658">
    <property type="protein sequence ID" value="EED13481.1"/>
    <property type="molecule type" value="Genomic_DNA"/>
</dbReference>
<dbReference type="InParanoid" id="B8MLW9"/>
<dbReference type="VEuPathDB" id="FungiDB:TSTA_097370"/>
<evidence type="ECO:0000313" key="3">
    <source>
        <dbReference type="Proteomes" id="UP000001745"/>
    </source>
</evidence>
<dbReference type="STRING" id="441959.B8MLW9"/>
<proteinExistence type="predicted"/>
<feature type="compositionally biased region" description="Polar residues" evidence="1">
    <location>
        <begin position="127"/>
        <end position="142"/>
    </location>
</feature>
<keyword evidence="3" id="KW-1185">Reference proteome</keyword>
<protein>
    <submittedName>
        <fullName evidence="2">Uncharacterized protein</fullName>
    </submittedName>
</protein>
<dbReference type="Proteomes" id="UP000001745">
    <property type="component" value="Unassembled WGS sequence"/>
</dbReference>
<evidence type="ECO:0000313" key="2">
    <source>
        <dbReference type="EMBL" id="EED13481.1"/>
    </source>
</evidence>
<sequence length="148" mass="17048">MVEYDSSAPTITQRAAALKKAMTEVQKLYAERQSCVYSYVRVWREGNTSYTGEWKGPYKLLSVESEMCIIQFPDEPKQFHITVVRLYYKAPDENNQDTNSEHTNEEPEAPLGTNSIPSIPQDDEPDTSTSQARPAQRPQRNWQLLARY</sequence>
<dbReference type="HOGENOM" id="CLU_1760013_0_0_1"/>
<dbReference type="PhylomeDB" id="B8MLW9"/>
<dbReference type="AlphaFoldDB" id="B8MLW9"/>
<organism evidence="2 3">
    <name type="scientific">Talaromyces stipitatus (strain ATCC 10500 / CBS 375.48 / QM 6759 / NRRL 1006)</name>
    <name type="common">Penicillium stipitatum</name>
    <dbReference type="NCBI Taxonomy" id="441959"/>
    <lineage>
        <taxon>Eukaryota</taxon>
        <taxon>Fungi</taxon>
        <taxon>Dikarya</taxon>
        <taxon>Ascomycota</taxon>
        <taxon>Pezizomycotina</taxon>
        <taxon>Eurotiomycetes</taxon>
        <taxon>Eurotiomycetidae</taxon>
        <taxon>Eurotiales</taxon>
        <taxon>Trichocomaceae</taxon>
        <taxon>Talaromyces</taxon>
        <taxon>Talaromyces sect. Talaromyces</taxon>
    </lineage>
</organism>
<reference evidence="3" key="1">
    <citation type="journal article" date="2015" name="Genome Announc.">
        <title>Genome sequence of the AIDS-associated pathogen Penicillium marneffei (ATCC18224) and its near taxonomic relative Talaromyces stipitatus (ATCC10500).</title>
        <authorList>
            <person name="Nierman W.C."/>
            <person name="Fedorova-Abrams N.D."/>
            <person name="Andrianopoulos A."/>
        </authorList>
    </citation>
    <scope>NUCLEOTIDE SEQUENCE [LARGE SCALE GENOMIC DNA]</scope>
    <source>
        <strain evidence="3">ATCC 10500 / CBS 375.48 / QM 6759 / NRRL 1006</strain>
    </source>
</reference>